<dbReference type="Proteomes" id="UP000010959">
    <property type="component" value="Unassembled WGS sequence"/>
</dbReference>
<accession>L7CCZ8</accession>
<reference evidence="2 3" key="1">
    <citation type="journal article" date="2013" name="Mar. Genomics">
        <title>Expression of sulfatases in Rhodopirellula baltica and the diversity of sulfatases in the genus Rhodopirellula.</title>
        <authorList>
            <person name="Wegner C.E."/>
            <person name="Richter-Heitmann T."/>
            <person name="Klindworth A."/>
            <person name="Klockow C."/>
            <person name="Richter M."/>
            <person name="Achstetter T."/>
            <person name="Glockner F.O."/>
            <person name="Harder J."/>
        </authorList>
    </citation>
    <scope>NUCLEOTIDE SEQUENCE [LARGE SCALE GENOMIC DNA]</scope>
    <source>
        <strain evidence="2 3">SWK14</strain>
    </source>
</reference>
<comment type="caution">
    <text evidence="2">The sequence shown here is derived from an EMBL/GenBank/DDBJ whole genome shotgun (WGS) entry which is preliminary data.</text>
</comment>
<protein>
    <submittedName>
        <fullName evidence="2">Uncharacterized protein</fullName>
    </submittedName>
</protein>
<evidence type="ECO:0000313" key="3">
    <source>
        <dbReference type="Proteomes" id="UP000010959"/>
    </source>
</evidence>
<dbReference type="AlphaFoldDB" id="L7CCZ8"/>
<name>L7CCZ8_RHOBT</name>
<evidence type="ECO:0000313" key="2">
    <source>
        <dbReference type="EMBL" id="ELP31492.1"/>
    </source>
</evidence>
<organism evidence="2 3">
    <name type="scientific">Rhodopirellula baltica SWK14</name>
    <dbReference type="NCBI Taxonomy" id="993516"/>
    <lineage>
        <taxon>Bacteria</taxon>
        <taxon>Pseudomonadati</taxon>
        <taxon>Planctomycetota</taxon>
        <taxon>Planctomycetia</taxon>
        <taxon>Pirellulales</taxon>
        <taxon>Pirellulaceae</taxon>
        <taxon>Rhodopirellula</taxon>
    </lineage>
</organism>
<gene>
    <name evidence="2" type="ORF">RBSWK_04630</name>
</gene>
<feature type="compositionally biased region" description="Basic and acidic residues" evidence="1">
    <location>
        <begin position="25"/>
        <end position="44"/>
    </location>
</feature>
<proteinExistence type="predicted"/>
<sequence length="90" mass="10216">MSFERLHPSTAATVTKTKQRPSLLPHREVRRVDSRSAPNDDRPFNKLTFHSPSARAIDKVVTHTAYLATNSQTIWQKKQVRPEDADGIHA</sequence>
<evidence type="ECO:0000256" key="1">
    <source>
        <dbReference type="SAM" id="MobiDB-lite"/>
    </source>
</evidence>
<dbReference type="EMBL" id="AMWG01000123">
    <property type="protein sequence ID" value="ELP31492.1"/>
    <property type="molecule type" value="Genomic_DNA"/>
</dbReference>
<feature type="region of interest" description="Disordered" evidence="1">
    <location>
        <begin position="1"/>
        <end position="48"/>
    </location>
</feature>